<keyword evidence="5" id="KW-0430">Lectin</keyword>
<protein>
    <recommendedName>
        <fullName evidence="3">Lectin-like protein BA14k</fullName>
    </recommendedName>
</protein>
<dbReference type="OrthoDB" id="7889197at2"/>
<evidence type="ECO:0000256" key="7">
    <source>
        <dbReference type="SAM" id="SignalP"/>
    </source>
</evidence>
<keyword evidence="7" id="KW-0732">Signal</keyword>
<evidence type="ECO:0000256" key="5">
    <source>
        <dbReference type="ARBA" id="ARBA00022734"/>
    </source>
</evidence>
<feature type="signal peptide" evidence="7">
    <location>
        <begin position="1"/>
        <end position="18"/>
    </location>
</feature>
<dbReference type="AlphaFoldDB" id="A0A2N5XW11"/>
<organism evidence="8 9">
    <name type="scientific">Cohaesibacter celericrescens</name>
    <dbReference type="NCBI Taxonomy" id="2067669"/>
    <lineage>
        <taxon>Bacteria</taxon>
        <taxon>Pseudomonadati</taxon>
        <taxon>Pseudomonadota</taxon>
        <taxon>Alphaproteobacteria</taxon>
        <taxon>Hyphomicrobiales</taxon>
        <taxon>Cohaesibacteraceae</taxon>
    </lineage>
</organism>
<evidence type="ECO:0000313" key="9">
    <source>
        <dbReference type="Proteomes" id="UP000234881"/>
    </source>
</evidence>
<name>A0A2N5XW11_9HYPH</name>
<dbReference type="Pfam" id="PF07886">
    <property type="entry name" value="BA14K"/>
    <property type="match status" value="1"/>
</dbReference>
<evidence type="ECO:0000256" key="3">
    <source>
        <dbReference type="ARBA" id="ARBA00020552"/>
    </source>
</evidence>
<feature type="chain" id="PRO_5014600662" description="Lectin-like protein BA14k" evidence="7">
    <location>
        <begin position="19"/>
        <end position="131"/>
    </location>
</feature>
<dbReference type="RefSeq" id="WP_101531765.1">
    <property type="nucleotide sequence ID" value="NZ_PKUQ01000001.1"/>
</dbReference>
<keyword evidence="4" id="KW-1003">Cell membrane</keyword>
<keyword evidence="9" id="KW-1185">Reference proteome</keyword>
<evidence type="ECO:0000256" key="1">
    <source>
        <dbReference type="ARBA" id="ARBA00004167"/>
    </source>
</evidence>
<dbReference type="GO" id="GO:0030246">
    <property type="term" value="F:carbohydrate binding"/>
    <property type="evidence" value="ECO:0007669"/>
    <property type="project" value="UniProtKB-KW"/>
</dbReference>
<comment type="subcellular location">
    <subcellularLocation>
        <location evidence="1">Membrane</location>
        <topology evidence="1">Single-pass membrane protein</topology>
    </subcellularLocation>
</comment>
<dbReference type="Proteomes" id="UP000234881">
    <property type="component" value="Unassembled WGS sequence"/>
</dbReference>
<evidence type="ECO:0000313" key="8">
    <source>
        <dbReference type="EMBL" id="PLW78680.1"/>
    </source>
</evidence>
<gene>
    <name evidence="8" type="ORF">C0081_00020</name>
</gene>
<dbReference type="GO" id="GO:0016020">
    <property type="term" value="C:membrane"/>
    <property type="evidence" value="ECO:0007669"/>
    <property type="project" value="UniProtKB-SubCell"/>
</dbReference>
<evidence type="ECO:0000256" key="4">
    <source>
        <dbReference type="ARBA" id="ARBA00022475"/>
    </source>
</evidence>
<comment type="similarity">
    <text evidence="2">Belongs to the BA14k family.</text>
</comment>
<comment type="caution">
    <text evidence="8">The sequence shown here is derived from an EMBL/GenBank/DDBJ whole genome shotgun (WGS) entry which is preliminary data.</text>
</comment>
<evidence type="ECO:0000256" key="6">
    <source>
        <dbReference type="ARBA" id="ARBA00025321"/>
    </source>
</evidence>
<accession>A0A2N5XW11</accession>
<keyword evidence="4" id="KW-0472">Membrane</keyword>
<dbReference type="EMBL" id="PKUQ01000001">
    <property type="protein sequence ID" value="PLW78680.1"/>
    <property type="molecule type" value="Genomic_DNA"/>
</dbReference>
<comment type="function">
    <text evidence="6">Has immunoglobulin-binding and hemagglutination properties, and can bind to mannose. Essential for virulence. May be involved in LPS biosynthesis or polysaccharide transport.</text>
</comment>
<reference evidence="8 9" key="1">
    <citation type="submission" date="2018-01" db="EMBL/GenBank/DDBJ databases">
        <title>The draft genome sequence of Cohaesibacter sp. H1304.</title>
        <authorList>
            <person name="Wang N.-N."/>
            <person name="Du Z.-J."/>
        </authorList>
    </citation>
    <scope>NUCLEOTIDE SEQUENCE [LARGE SCALE GENOMIC DNA]</scope>
    <source>
        <strain evidence="8 9">H1304</strain>
    </source>
</reference>
<dbReference type="InterPro" id="IPR012413">
    <property type="entry name" value="BA14K"/>
</dbReference>
<evidence type="ECO:0000256" key="2">
    <source>
        <dbReference type="ARBA" id="ARBA00010270"/>
    </source>
</evidence>
<proteinExistence type="inferred from homology"/>
<sequence length="131" mass="15239">MKKFAFLLVLAFVSGLFAFVLPQEVSAHPQHHAIKFRAVMFGTPEMGRIFVQSKYVHGGKAFVYPSKITVGKKRSFSKKVVYKPVRAWQRRAVAHRAWTPEWFAYCARKYKSFNAHTGKYRTYSGRSRMCR</sequence>